<dbReference type="AlphaFoldDB" id="A0A251T6J8"/>
<accession>A0A251T6J8</accession>
<dbReference type="InParanoid" id="A0A251T6J8"/>
<organism evidence="1 2">
    <name type="scientific">Helianthus annuus</name>
    <name type="common">Common sunflower</name>
    <dbReference type="NCBI Taxonomy" id="4232"/>
    <lineage>
        <taxon>Eukaryota</taxon>
        <taxon>Viridiplantae</taxon>
        <taxon>Streptophyta</taxon>
        <taxon>Embryophyta</taxon>
        <taxon>Tracheophyta</taxon>
        <taxon>Spermatophyta</taxon>
        <taxon>Magnoliopsida</taxon>
        <taxon>eudicotyledons</taxon>
        <taxon>Gunneridae</taxon>
        <taxon>Pentapetalae</taxon>
        <taxon>asterids</taxon>
        <taxon>campanulids</taxon>
        <taxon>Asterales</taxon>
        <taxon>Asteraceae</taxon>
        <taxon>Asteroideae</taxon>
        <taxon>Heliantheae alliance</taxon>
        <taxon>Heliantheae</taxon>
        <taxon>Helianthus</taxon>
    </lineage>
</organism>
<sequence length="98" mass="11453">MMIKVYVYASYEDLRHLQVEASVFIHSRAFNHHNFHHLCSSYSSRSSLAYVAKVVATLFRTTTRKITTRTIHGRNTEISGPCRYFSQEKQVSRLHANY</sequence>
<evidence type="ECO:0000313" key="2">
    <source>
        <dbReference type="Proteomes" id="UP000215914"/>
    </source>
</evidence>
<dbReference type="EMBL" id="CM007901">
    <property type="protein sequence ID" value="OTG06389.1"/>
    <property type="molecule type" value="Genomic_DNA"/>
</dbReference>
<evidence type="ECO:0000313" key="1">
    <source>
        <dbReference type="EMBL" id="OTG06389.1"/>
    </source>
</evidence>
<keyword evidence="2" id="KW-1185">Reference proteome</keyword>
<dbReference type="Proteomes" id="UP000215914">
    <property type="component" value="Chromosome 12"/>
</dbReference>
<name>A0A251T6J8_HELAN</name>
<proteinExistence type="predicted"/>
<gene>
    <name evidence="1" type="ORF">HannXRQ_Chr12g0384631</name>
</gene>
<reference evidence="2" key="1">
    <citation type="journal article" date="2017" name="Nature">
        <title>The sunflower genome provides insights into oil metabolism, flowering and Asterid evolution.</title>
        <authorList>
            <person name="Badouin H."/>
            <person name="Gouzy J."/>
            <person name="Grassa C.J."/>
            <person name="Murat F."/>
            <person name="Staton S.E."/>
            <person name="Cottret L."/>
            <person name="Lelandais-Briere C."/>
            <person name="Owens G.L."/>
            <person name="Carrere S."/>
            <person name="Mayjonade B."/>
            <person name="Legrand L."/>
            <person name="Gill N."/>
            <person name="Kane N.C."/>
            <person name="Bowers J.E."/>
            <person name="Hubner S."/>
            <person name="Bellec A."/>
            <person name="Berard A."/>
            <person name="Berges H."/>
            <person name="Blanchet N."/>
            <person name="Boniface M.C."/>
            <person name="Brunel D."/>
            <person name="Catrice O."/>
            <person name="Chaidir N."/>
            <person name="Claudel C."/>
            <person name="Donnadieu C."/>
            <person name="Faraut T."/>
            <person name="Fievet G."/>
            <person name="Helmstetter N."/>
            <person name="King M."/>
            <person name="Knapp S.J."/>
            <person name="Lai Z."/>
            <person name="Le Paslier M.C."/>
            <person name="Lippi Y."/>
            <person name="Lorenzon L."/>
            <person name="Mandel J.R."/>
            <person name="Marage G."/>
            <person name="Marchand G."/>
            <person name="Marquand E."/>
            <person name="Bret-Mestries E."/>
            <person name="Morien E."/>
            <person name="Nambeesan S."/>
            <person name="Nguyen T."/>
            <person name="Pegot-Espagnet P."/>
            <person name="Pouilly N."/>
            <person name="Raftis F."/>
            <person name="Sallet E."/>
            <person name="Schiex T."/>
            <person name="Thomas J."/>
            <person name="Vandecasteele C."/>
            <person name="Vares D."/>
            <person name="Vear F."/>
            <person name="Vautrin S."/>
            <person name="Crespi M."/>
            <person name="Mangin B."/>
            <person name="Burke J.M."/>
            <person name="Salse J."/>
            <person name="Munos S."/>
            <person name="Vincourt P."/>
            <person name="Rieseberg L.H."/>
            <person name="Langlade N.B."/>
        </authorList>
    </citation>
    <scope>NUCLEOTIDE SEQUENCE [LARGE SCALE GENOMIC DNA]</scope>
    <source>
        <strain evidence="2">cv. SF193</strain>
    </source>
</reference>
<protein>
    <submittedName>
        <fullName evidence="1">Uncharacterized protein</fullName>
    </submittedName>
</protein>